<feature type="compositionally biased region" description="Polar residues" evidence="8">
    <location>
        <begin position="283"/>
        <end position="296"/>
    </location>
</feature>
<feature type="signal peptide" evidence="9">
    <location>
        <begin position="1"/>
        <end position="19"/>
    </location>
</feature>
<reference evidence="11" key="2">
    <citation type="submission" date="2025-08" db="UniProtKB">
        <authorList>
            <consortium name="Ensembl"/>
        </authorList>
    </citation>
    <scope>IDENTIFICATION</scope>
</reference>
<dbReference type="PANTHER" id="PTHR19433:SF133">
    <property type="entry name" value="IMMUNE-TYPE RECEPTOR 5 PRECURSOR-RELATED"/>
    <property type="match status" value="1"/>
</dbReference>
<dbReference type="Proteomes" id="UP000472271">
    <property type="component" value="Chromosome 18"/>
</dbReference>
<proteinExistence type="predicted"/>
<evidence type="ECO:0000256" key="2">
    <source>
        <dbReference type="ARBA" id="ARBA00022475"/>
    </source>
</evidence>
<sequence length="296" mass="33156">MIKLYVLLISLLRVHGVFSYSVVYTHIGDNVSLPCIYASSARYLCWYKQAAGEQPQIISSDYIHSLHGNSEKFDGNKRFSVHAEAGSYHLKISNIQQSDSAIYYCGRTSVATTEFDNGTFLVLKESMHISFHQQKVSKPVQPGDSVTLNCTVHTGTSNKEHTVYWFREDSRSSGLGVMYVHTNSSSHCVKSLESGSATKRCMYSLTKRNVSLSDAGIYYCAVASCGEIVFGNGTRLDLEAQPQTSVPDYTADTQNEECDALQYVAVDFKKRQSKRRRHRSTEETTVYSSLRVSELQ</sequence>
<reference evidence="11" key="1">
    <citation type="submission" date="2019-06" db="EMBL/GenBank/DDBJ databases">
        <authorList>
            <consortium name="Wellcome Sanger Institute Data Sharing"/>
        </authorList>
    </citation>
    <scope>NUCLEOTIDE SEQUENCE [LARGE SCALE GENOMIC DNA]</scope>
</reference>
<name>A0A673CKH6_9TELE</name>
<dbReference type="CDD" id="cd00099">
    <property type="entry name" value="IgV"/>
    <property type="match status" value="1"/>
</dbReference>
<feature type="domain" description="Ig-like" evidence="10">
    <location>
        <begin position="28"/>
        <end position="105"/>
    </location>
</feature>
<dbReference type="InterPro" id="IPR013783">
    <property type="entry name" value="Ig-like_fold"/>
</dbReference>
<dbReference type="Ensembl" id="ENSSORT00005053821.1">
    <property type="protein sequence ID" value="ENSSORP00005052573.1"/>
    <property type="gene ID" value="ENSSORG00005023681.1"/>
</dbReference>
<evidence type="ECO:0000313" key="12">
    <source>
        <dbReference type="Proteomes" id="UP000472271"/>
    </source>
</evidence>
<dbReference type="SUPFAM" id="SSF48726">
    <property type="entry name" value="Immunoglobulin"/>
    <property type="match status" value="2"/>
</dbReference>
<dbReference type="Pfam" id="PF07686">
    <property type="entry name" value="V-set"/>
    <property type="match status" value="2"/>
</dbReference>
<comment type="subcellular location">
    <subcellularLocation>
        <location evidence="1">Cell membrane</location>
    </subcellularLocation>
</comment>
<accession>A0A673CKH6</accession>
<evidence type="ECO:0000313" key="11">
    <source>
        <dbReference type="Ensembl" id="ENSSORP00005052573.1"/>
    </source>
</evidence>
<dbReference type="InterPro" id="IPR052051">
    <property type="entry name" value="TCR_complex_component"/>
</dbReference>
<keyword evidence="3 9" id="KW-0732">Signal</keyword>
<dbReference type="GO" id="GO:0002376">
    <property type="term" value="P:immune system process"/>
    <property type="evidence" value="ECO:0007669"/>
    <property type="project" value="UniProtKB-KW"/>
</dbReference>
<evidence type="ECO:0000256" key="3">
    <source>
        <dbReference type="ARBA" id="ARBA00022729"/>
    </source>
</evidence>
<evidence type="ECO:0000256" key="6">
    <source>
        <dbReference type="ARBA" id="ARBA00023157"/>
    </source>
</evidence>
<keyword evidence="2" id="KW-1003">Cell membrane</keyword>
<dbReference type="GeneID" id="115439033"/>
<organism evidence="11 12">
    <name type="scientific">Sphaeramia orbicularis</name>
    <name type="common">orbiculate cardinalfish</name>
    <dbReference type="NCBI Taxonomy" id="375764"/>
    <lineage>
        <taxon>Eukaryota</taxon>
        <taxon>Metazoa</taxon>
        <taxon>Chordata</taxon>
        <taxon>Craniata</taxon>
        <taxon>Vertebrata</taxon>
        <taxon>Euteleostomi</taxon>
        <taxon>Actinopterygii</taxon>
        <taxon>Neopterygii</taxon>
        <taxon>Teleostei</taxon>
        <taxon>Neoteleostei</taxon>
        <taxon>Acanthomorphata</taxon>
        <taxon>Gobiaria</taxon>
        <taxon>Kurtiformes</taxon>
        <taxon>Apogonoidei</taxon>
        <taxon>Apogonidae</taxon>
        <taxon>Apogoninae</taxon>
        <taxon>Sphaeramia</taxon>
    </lineage>
</organism>
<evidence type="ECO:0000256" key="7">
    <source>
        <dbReference type="ARBA" id="ARBA00023180"/>
    </source>
</evidence>
<dbReference type="InParanoid" id="A0A673CKH6"/>
<reference evidence="11" key="3">
    <citation type="submission" date="2025-09" db="UniProtKB">
        <authorList>
            <consortium name="Ensembl"/>
        </authorList>
    </citation>
    <scope>IDENTIFICATION</scope>
</reference>
<dbReference type="GO" id="GO:0005886">
    <property type="term" value="C:plasma membrane"/>
    <property type="evidence" value="ECO:0007669"/>
    <property type="project" value="UniProtKB-SubCell"/>
</dbReference>
<dbReference type="InterPro" id="IPR003599">
    <property type="entry name" value="Ig_sub"/>
</dbReference>
<dbReference type="OrthoDB" id="6370831at2759"/>
<evidence type="ECO:0000256" key="5">
    <source>
        <dbReference type="ARBA" id="ARBA00023136"/>
    </source>
</evidence>
<feature type="chain" id="PRO_5025611530" evidence="9">
    <location>
        <begin position="20"/>
        <end position="296"/>
    </location>
</feature>
<dbReference type="Gene3D" id="2.60.40.10">
    <property type="entry name" value="Immunoglobulins"/>
    <property type="match status" value="2"/>
</dbReference>
<evidence type="ECO:0000259" key="10">
    <source>
        <dbReference type="PROSITE" id="PS50835"/>
    </source>
</evidence>
<gene>
    <name evidence="11" type="primary">LOC115439033</name>
</gene>
<evidence type="ECO:0000256" key="9">
    <source>
        <dbReference type="SAM" id="SignalP"/>
    </source>
</evidence>
<keyword evidence="7" id="KW-0325">Glycoprotein</keyword>
<feature type="region of interest" description="Disordered" evidence="8">
    <location>
        <begin position="272"/>
        <end position="296"/>
    </location>
</feature>
<dbReference type="PANTHER" id="PTHR19433">
    <property type="entry name" value="T-CELL RECEPTOR ALPHA CHAIN V REGION-RELATED"/>
    <property type="match status" value="1"/>
</dbReference>
<dbReference type="SMART" id="SM00406">
    <property type="entry name" value="IGv"/>
    <property type="match status" value="2"/>
</dbReference>
<keyword evidence="12" id="KW-1185">Reference proteome</keyword>
<keyword evidence="4" id="KW-0391">Immunity</keyword>
<evidence type="ECO:0000256" key="8">
    <source>
        <dbReference type="SAM" id="MobiDB-lite"/>
    </source>
</evidence>
<dbReference type="AlphaFoldDB" id="A0A673CKH6"/>
<dbReference type="InterPro" id="IPR013106">
    <property type="entry name" value="Ig_V-set"/>
</dbReference>
<evidence type="ECO:0000256" key="4">
    <source>
        <dbReference type="ARBA" id="ARBA00022859"/>
    </source>
</evidence>
<dbReference type="PROSITE" id="PS50835">
    <property type="entry name" value="IG_LIKE"/>
    <property type="match status" value="2"/>
</dbReference>
<keyword evidence="6" id="KW-1015">Disulfide bond</keyword>
<dbReference type="RefSeq" id="XP_030018790.1">
    <property type="nucleotide sequence ID" value="XM_030162930.1"/>
</dbReference>
<dbReference type="InterPro" id="IPR036179">
    <property type="entry name" value="Ig-like_dom_sf"/>
</dbReference>
<evidence type="ECO:0000256" key="1">
    <source>
        <dbReference type="ARBA" id="ARBA00004236"/>
    </source>
</evidence>
<dbReference type="InterPro" id="IPR007110">
    <property type="entry name" value="Ig-like_dom"/>
</dbReference>
<feature type="domain" description="Ig-like" evidence="10">
    <location>
        <begin position="140"/>
        <end position="222"/>
    </location>
</feature>
<dbReference type="GO" id="GO:0009617">
    <property type="term" value="P:response to bacterium"/>
    <property type="evidence" value="ECO:0007669"/>
    <property type="project" value="TreeGrafter"/>
</dbReference>
<keyword evidence="5" id="KW-0472">Membrane</keyword>
<dbReference type="SMART" id="SM00409">
    <property type="entry name" value="IG"/>
    <property type="match status" value="2"/>
</dbReference>
<protein>
    <submittedName>
        <fullName evidence="11">Tyrosine-protein phosphatase non-receptor type substrate 1-like</fullName>
    </submittedName>
</protein>